<evidence type="ECO:0000256" key="9">
    <source>
        <dbReference type="RuleBase" id="RU003357"/>
    </source>
</evidence>
<gene>
    <name evidence="12" type="ORF">HMPREF1068_01016</name>
</gene>
<evidence type="ECO:0000256" key="1">
    <source>
        <dbReference type="ARBA" id="ARBA00004571"/>
    </source>
</evidence>
<dbReference type="Pfam" id="PF07715">
    <property type="entry name" value="Plug"/>
    <property type="match status" value="1"/>
</dbReference>
<dbReference type="STRING" id="997884.HMPREF1068_01016"/>
<evidence type="ECO:0000259" key="10">
    <source>
        <dbReference type="Pfam" id="PF00593"/>
    </source>
</evidence>
<keyword evidence="5 9" id="KW-0798">TonB box</keyword>
<evidence type="ECO:0000256" key="2">
    <source>
        <dbReference type="ARBA" id="ARBA00022448"/>
    </source>
</evidence>
<evidence type="ECO:0000313" key="12">
    <source>
        <dbReference type="EMBL" id="EIY52809.1"/>
    </source>
</evidence>
<dbReference type="GO" id="GO:0009279">
    <property type="term" value="C:cell outer membrane"/>
    <property type="evidence" value="ECO:0007669"/>
    <property type="project" value="UniProtKB-SubCell"/>
</dbReference>
<evidence type="ECO:0000259" key="11">
    <source>
        <dbReference type="Pfam" id="PF07715"/>
    </source>
</evidence>
<dbReference type="Gene3D" id="2.40.170.20">
    <property type="entry name" value="TonB-dependent receptor, beta-barrel domain"/>
    <property type="match status" value="1"/>
</dbReference>
<keyword evidence="7 8" id="KW-0998">Cell outer membrane</keyword>
<sequence>SSAKTLQISYIGMQTQEVVIKPTVKVILKSDAQAIDEVMVVAYGTAKKTSFTGSAATVKSGELKKRQMSNVTKAIDGLAPGVQATTGSGQPGSSSSIYIRGMGSINASKTPLYVVDGIPYDGSIAAISPDDIENITILKDASAAALYGSRGANGVIMITTKKGVKGKTEVNFKASVGLSSRSLPRYETMDSKQYVEALYSAFYNQQIADGTPSGQAGMAALQEMASGATKIFGEKEQYNPFNYAISDLIDINTGKIRNDATLMWEDDWMDEVTRNNALRHEYTFNLNGGTEKTQYMFSLGYVNEDGILKTTNFQRYSGRTNIETKPVEWLSAGLGANFARNISNTAATATSSSSNVWYSASLMGPIFPVYLRDKNNGGAFILDADGNKQFDYGDNRPTGQQQNFNSVATLYDDKYSTVADNLSARTHLDFGDLKDGWAQGLKLSFNFGLDYYNANALVYYNPFFGNAATSKGRAIKQNSNSLGYTFNQILTYNRGFDKHNFDILVAHEWYAYESNTLSGTKTGFPFGGLYELDAASTVYSTSGASKQYRIESYFGRINYNYADKYYLSGSYRRDGSSRFYKDNRWGDFWSVGANYRISEEEFMKDFTWLNNLSVKASYGVQGNDGLLDADGYSNFYAWQSLYDLSYSNGSESGAIVSSVANKEVSWENNHNFNIGVEAAFWDQRLQVGLEWYTRKTTDMLLYYPLPMSSGFEGYYRNSGSMRNSGFEASITGRLIKTNDFQWDLTVMASTLKNKVLKLTDDGKDILSGSQIIREGEPIYSYYVSRSAGVDPMTGDQLYWATVDGKGNTVEPYITTNETYAQASRVVAGSRIPDLFGSISTQLQYKGFDLSIATNYSIGGEMIDGVYQNLMSFYYAGQAKHINLERAWKKPGDVTDIPRYQIGKNYASTDDMLIDASYFSIKNITLGYSLPVKVVKRIGFQNLRFAVTADNLYVFTHLKGMDPQYSMTGGTTYVYTPSRTISFSVDVKF</sequence>
<comment type="similarity">
    <text evidence="8 9">Belongs to the TonB-dependent receptor family.</text>
</comment>
<dbReference type="NCBIfam" id="TIGR04057">
    <property type="entry name" value="SusC_RagA_signa"/>
    <property type="match status" value="1"/>
</dbReference>
<dbReference type="Gene3D" id="2.170.130.10">
    <property type="entry name" value="TonB-dependent receptor, plug domain"/>
    <property type="match status" value="1"/>
</dbReference>
<keyword evidence="6 8" id="KW-0472">Membrane</keyword>
<dbReference type="Proteomes" id="UP000003089">
    <property type="component" value="Unassembled WGS sequence"/>
</dbReference>
<dbReference type="InterPro" id="IPR039426">
    <property type="entry name" value="TonB-dep_rcpt-like"/>
</dbReference>
<dbReference type="Pfam" id="PF00593">
    <property type="entry name" value="TonB_dep_Rec_b-barrel"/>
    <property type="match status" value="1"/>
</dbReference>
<feature type="domain" description="TonB-dependent receptor plug" evidence="11">
    <location>
        <begin position="49"/>
        <end position="155"/>
    </location>
</feature>
<dbReference type="EMBL" id="AGXS01000014">
    <property type="protein sequence ID" value="EIY52809.1"/>
    <property type="molecule type" value="Genomic_DNA"/>
</dbReference>
<dbReference type="HOGENOM" id="CLU_004317_0_1_10"/>
<accession>I9H077</accession>
<dbReference type="InterPro" id="IPR023997">
    <property type="entry name" value="TonB-dep_OMP_SusC/RagA_CS"/>
</dbReference>
<dbReference type="SUPFAM" id="SSF56935">
    <property type="entry name" value="Porins"/>
    <property type="match status" value="1"/>
</dbReference>
<evidence type="ECO:0000256" key="3">
    <source>
        <dbReference type="ARBA" id="ARBA00022452"/>
    </source>
</evidence>
<evidence type="ECO:0000256" key="8">
    <source>
        <dbReference type="PROSITE-ProRule" id="PRU01360"/>
    </source>
</evidence>
<dbReference type="PROSITE" id="PS52016">
    <property type="entry name" value="TONB_DEPENDENT_REC_3"/>
    <property type="match status" value="1"/>
</dbReference>
<name>I9H077_9BACE</name>
<evidence type="ECO:0000256" key="7">
    <source>
        <dbReference type="ARBA" id="ARBA00023237"/>
    </source>
</evidence>
<comment type="caution">
    <text evidence="12">The sequence shown here is derived from an EMBL/GenBank/DDBJ whole genome shotgun (WGS) entry which is preliminary data.</text>
</comment>
<keyword evidence="3 8" id="KW-1134">Transmembrane beta strand</keyword>
<dbReference type="InterPro" id="IPR036942">
    <property type="entry name" value="Beta-barrel_TonB_sf"/>
</dbReference>
<dbReference type="InterPro" id="IPR012910">
    <property type="entry name" value="Plug_dom"/>
</dbReference>
<proteinExistence type="inferred from homology"/>
<dbReference type="InterPro" id="IPR037066">
    <property type="entry name" value="Plug_dom_sf"/>
</dbReference>
<keyword evidence="2 8" id="KW-0813">Transport</keyword>
<feature type="non-terminal residue" evidence="12">
    <location>
        <position position="1"/>
    </location>
</feature>
<evidence type="ECO:0000256" key="5">
    <source>
        <dbReference type="ARBA" id="ARBA00023077"/>
    </source>
</evidence>
<dbReference type="RefSeq" id="WP_007483979.1">
    <property type="nucleotide sequence ID" value="NZ_JH724314.1"/>
</dbReference>
<evidence type="ECO:0000256" key="4">
    <source>
        <dbReference type="ARBA" id="ARBA00022692"/>
    </source>
</evidence>
<organism evidence="12 13">
    <name type="scientific">Bacteroides nordii CL02T12C05</name>
    <dbReference type="NCBI Taxonomy" id="997884"/>
    <lineage>
        <taxon>Bacteria</taxon>
        <taxon>Pseudomonadati</taxon>
        <taxon>Bacteroidota</taxon>
        <taxon>Bacteroidia</taxon>
        <taxon>Bacteroidales</taxon>
        <taxon>Bacteroidaceae</taxon>
        <taxon>Bacteroides</taxon>
    </lineage>
</organism>
<dbReference type="PATRIC" id="fig|997884.3.peg.1031"/>
<evidence type="ECO:0000313" key="13">
    <source>
        <dbReference type="Proteomes" id="UP000003089"/>
    </source>
</evidence>
<protein>
    <submittedName>
        <fullName evidence="12">SusC/RagA family TonB-linked outer membrane protein</fullName>
    </submittedName>
</protein>
<dbReference type="eggNOG" id="COG4771">
    <property type="taxonomic scope" value="Bacteria"/>
</dbReference>
<keyword evidence="13" id="KW-1185">Reference proteome</keyword>
<keyword evidence="4 8" id="KW-0812">Transmembrane</keyword>
<comment type="subcellular location">
    <subcellularLocation>
        <location evidence="1 8">Cell outer membrane</location>
        <topology evidence="1 8">Multi-pass membrane protein</topology>
    </subcellularLocation>
</comment>
<dbReference type="NCBIfam" id="TIGR04056">
    <property type="entry name" value="OMP_RagA_SusC"/>
    <property type="match status" value="1"/>
</dbReference>
<reference evidence="12 13" key="1">
    <citation type="submission" date="2012-02" db="EMBL/GenBank/DDBJ databases">
        <title>The Genome Sequence of Bacteroides nordii CL02T12C05.</title>
        <authorList>
            <consortium name="The Broad Institute Genome Sequencing Platform"/>
            <person name="Earl A."/>
            <person name="Ward D."/>
            <person name="Feldgarden M."/>
            <person name="Gevers D."/>
            <person name="Zitomersky N.L."/>
            <person name="Coyne M.J."/>
            <person name="Comstock L.E."/>
            <person name="Young S.K."/>
            <person name="Zeng Q."/>
            <person name="Gargeya S."/>
            <person name="Fitzgerald M."/>
            <person name="Haas B."/>
            <person name="Abouelleil A."/>
            <person name="Alvarado L."/>
            <person name="Arachchi H.M."/>
            <person name="Berlin A."/>
            <person name="Chapman S.B."/>
            <person name="Gearin G."/>
            <person name="Goldberg J."/>
            <person name="Griggs A."/>
            <person name="Gujja S."/>
            <person name="Hansen M."/>
            <person name="Heiman D."/>
            <person name="Howarth C."/>
            <person name="Larimer J."/>
            <person name="Lui A."/>
            <person name="MacDonald P.J.P."/>
            <person name="McCowen C."/>
            <person name="Montmayeur A."/>
            <person name="Murphy C."/>
            <person name="Neiman D."/>
            <person name="Pearson M."/>
            <person name="Priest M."/>
            <person name="Roberts A."/>
            <person name="Saif S."/>
            <person name="Shea T."/>
            <person name="Sisk P."/>
            <person name="Stolte C."/>
            <person name="Sykes S."/>
            <person name="Wortman J."/>
            <person name="Nusbaum C."/>
            <person name="Birren B."/>
        </authorList>
    </citation>
    <scope>NUCLEOTIDE SEQUENCE [LARGE SCALE GENOMIC DNA]</scope>
    <source>
        <strain evidence="12 13">CL02T12C05</strain>
    </source>
</reference>
<dbReference type="AlphaFoldDB" id="I9H077"/>
<dbReference type="InterPro" id="IPR023996">
    <property type="entry name" value="TonB-dep_OMP_SusC/RagA"/>
</dbReference>
<dbReference type="InterPro" id="IPR000531">
    <property type="entry name" value="Beta-barrel_TonB"/>
</dbReference>
<evidence type="ECO:0000256" key="6">
    <source>
        <dbReference type="ARBA" id="ARBA00023136"/>
    </source>
</evidence>
<dbReference type="FunFam" id="2.170.130.10:FF:000003">
    <property type="entry name" value="SusC/RagA family TonB-linked outer membrane protein"/>
    <property type="match status" value="1"/>
</dbReference>
<feature type="domain" description="TonB-dependent receptor-like beta-barrel" evidence="10">
    <location>
        <begin position="386"/>
        <end position="951"/>
    </location>
</feature>